<evidence type="ECO:0000313" key="2">
    <source>
        <dbReference type="EMBL" id="VFK35846.1"/>
    </source>
</evidence>
<dbReference type="AlphaFoldDB" id="A0A450XV81"/>
<name>A0A450XV81_9GAMM</name>
<dbReference type="EMBL" id="CAADFQ010000152">
    <property type="protein sequence ID" value="VFK35846.1"/>
    <property type="molecule type" value="Genomic_DNA"/>
</dbReference>
<sequence>MTETQSQQSTHDDYHDDYDNPWKEALEAWFPEFMTLFFPVIHREIDWGIPHRFMDKKLQQVVRDAKLGRRYADKLIQVWTLEGKKTWMLIHVAVQGQSEPDFNERKVIH</sequence>
<evidence type="ECO:0000313" key="3">
    <source>
        <dbReference type="EMBL" id="VFK77464.1"/>
    </source>
</evidence>
<evidence type="ECO:0008006" key="4">
    <source>
        <dbReference type="Google" id="ProtNLM"/>
    </source>
</evidence>
<accession>A0A450XV81</accession>
<organism evidence="1">
    <name type="scientific">Candidatus Kentrum sp. MB</name>
    <dbReference type="NCBI Taxonomy" id="2138164"/>
    <lineage>
        <taxon>Bacteria</taxon>
        <taxon>Pseudomonadati</taxon>
        <taxon>Pseudomonadota</taxon>
        <taxon>Gammaproteobacteria</taxon>
        <taxon>Candidatus Kentrum</taxon>
    </lineage>
</organism>
<dbReference type="EMBL" id="CAADFO010000141">
    <property type="protein sequence ID" value="VFK33182.1"/>
    <property type="molecule type" value="Genomic_DNA"/>
</dbReference>
<evidence type="ECO:0000313" key="1">
    <source>
        <dbReference type="EMBL" id="VFK33182.1"/>
    </source>
</evidence>
<proteinExistence type="predicted"/>
<protein>
    <recommendedName>
        <fullName evidence="4">Transposase</fullName>
    </recommendedName>
</protein>
<gene>
    <name evidence="1" type="ORF">BECKMB1821G_GA0114241_11414</name>
    <name evidence="3" type="ORF">BECKMB1821H_GA0114242_11434</name>
    <name evidence="2" type="ORF">BECKMB1821I_GA0114274_11524</name>
</gene>
<dbReference type="EMBL" id="CAADGH010000143">
    <property type="protein sequence ID" value="VFK77464.1"/>
    <property type="molecule type" value="Genomic_DNA"/>
</dbReference>
<reference evidence="1" key="1">
    <citation type="submission" date="2019-02" db="EMBL/GenBank/DDBJ databases">
        <authorList>
            <person name="Gruber-Vodicka R. H."/>
            <person name="Seah K. B. B."/>
        </authorList>
    </citation>
    <scope>NUCLEOTIDE SEQUENCE</scope>
    <source>
        <strain evidence="1">BECK_BZ197</strain>
        <strain evidence="3">BECK_BZ198</strain>
        <strain evidence="2">BECK_BZ199</strain>
    </source>
</reference>